<evidence type="ECO:0000256" key="7">
    <source>
        <dbReference type="ARBA" id="ARBA00022840"/>
    </source>
</evidence>
<feature type="transmembrane region" description="Helical" evidence="10">
    <location>
        <begin position="317"/>
        <end position="341"/>
    </location>
</feature>
<dbReference type="RefSeq" id="WP_275420792.1">
    <property type="nucleotide sequence ID" value="NZ_CP106877.1"/>
</dbReference>
<evidence type="ECO:0000256" key="8">
    <source>
        <dbReference type="ARBA" id="ARBA00023012"/>
    </source>
</evidence>
<name>A0A9E8RYV8_9BACI</name>
<dbReference type="AlphaFoldDB" id="A0A9E8RYV8"/>
<dbReference type="Pfam" id="PF07730">
    <property type="entry name" value="HisKA_3"/>
    <property type="match status" value="1"/>
</dbReference>
<keyword evidence="14" id="KW-1185">Reference proteome</keyword>
<comment type="catalytic activity">
    <reaction evidence="1">
        <text>ATP + protein L-histidine = ADP + protein N-phospho-L-histidine.</text>
        <dbReference type="EC" id="2.7.13.3"/>
    </reaction>
</comment>
<keyword evidence="10" id="KW-0472">Membrane</keyword>
<dbReference type="Proteomes" id="UP001164726">
    <property type="component" value="Chromosome"/>
</dbReference>
<dbReference type="InterPro" id="IPR050482">
    <property type="entry name" value="Sensor_HK_TwoCompSys"/>
</dbReference>
<accession>A0A9E8RYV8</accession>
<feature type="transmembrane region" description="Helical" evidence="10">
    <location>
        <begin position="168"/>
        <end position="186"/>
    </location>
</feature>
<reference evidence="13" key="1">
    <citation type="submission" date="2022-09" db="EMBL/GenBank/DDBJ databases">
        <title>Complete Genomes of Fervidibacillus albus and Fervidibacillus halotolerans isolated from tidal flat sediments.</title>
        <authorList>
            <person name="Kwon K.K."/>
            <person name="Yang S.-H."/>
            <person name="Park M.J."/>
            <person name="Oh H.-M."/>
        </authorList>
    </citation>
    <scope>NUCLEOTIDE SEQUENCE</scope>
    <source>
        <strain evidence="13">MEBiC13594</strain>
    </source>
</reference>
<evidence type="ECO:0000259" key="12">
    <source>
        <dbReference type="Pfam" id="PF07730"/>
    </source>
</evidence>
<feature type="domain" description="7TM-DISM receptor extracellular" evidence="11">
    <location>
        <begin position="169"/>
        <end position="344"/>
    </location>
</feature>
<dbReference type="EMBL" id="CP106877">
    <property type="protein sequence ID" value="WAA12663.1"/>
    <property type="molecule type" value="Genomic_DNA"/>
</dbReference>
<proteinExistence type="predicted"/>
<evidence type="ECO:0000313" key="13">
    <source>
        <dbReference type="EMBL" id="WAA12663.1"/>
    </source>
</evidence>
<feature type="transmembrane region" description="Helical" evidence="10">
    <location>
        <begin position="255"/>
        <end position="280"/>
    </location>
</feature>
<feature type="domain" description="Signal transduction histidine kinase subgroup 3 dimerisation and phosphoacceptor" evidence="12">
    <location>
        <begin position="444"/>
        <end position="507"/>
    </location>
</feature>
<dbReference type="InterPro" id="IPR036890">
    <property type="entry name" value="HATPase_C_sf"/>
</dbReference>
<keyword evidence="4" id="KW-0808">Transferase</keyword>
<evidence type="ECO:0000256" key="10">
    <source>
        <dbReference type="SAM" id="Phobius"/>
    </source>
</evidence>
<feature type="transmembrane region" description="Helical" evidence="10">
    <location>
        <begin position="366"/>
        <end position="385"/>
    </location>
</feature>
<keyword evidence="10" id="KW-0812">Transmembrane</keyword>
<evidence type="ECO:0000256" key="6">
    <source>
        <dbReference type="ARBA" id="ARBA00022777"/>
    </source>
</evidence>
<feature type="transmembrane region" description="Helical" evidence="10">
    <location>
        <begin position="12"/>
        <end position="28"/>
    </location>
</feature>
<dbReference type="EC" id="2.7.13.3" evidence="2"/>
<evidence type="ECO:0000256" key="1">
    <source>
        <dbReference type="ARBA" id="ARBA00000085"/>
    </source>
</evidence>
<dbReference type="GO" id="GO:0005524">
    <property type="term" value="F:ATP binding"/>
    <property type="evidence" value="ECO:0007669"/>
    <property type="project" value="UniProtKB-KW"/>
</dbReference>
<keyword evidence="3" id="KW-0597">Phosphoprotein</keyword>
<dbReference type="GO" id="GO:0046983">
    <property type="term" value="F:protein dimerization activity"/>
    <property type="evidence" value="ECO:0007669"/>
    <property type="project" value="InterPro"/>
</dbReference>
<dbReference type="Pfam" id="PF07695">
    <property type="entry name" value="7TMR-DISM_7TM"/>
    <property type="match status" value="1"/>
</dbReference>
<dbReference type="PANTHER" id="PTHR24421:SF10">
    <property type="entry name" value="NITRATE_NITRITE SENSOR PROTEIN NARQ"/>
    <property type="match status" value="1"/>
</dbReference>
<evidence type="ECO:0000256" key="3">
    <source>
        <dbReference type="ARBA" id="ARBA00022553"/>
    </source>
</evidence>
<organism evidence="13 14">
    <name type="scientific">Fervidibacillus halotolerans</name>
    <dbReference type="NCBI Taxonomy" id="2980027"/>
    <lineage>
        <taxon>Bacteria</taxon>
        <taxon>Bacillati</taxon>
        <taxon>Bacillota</taxon>
        <taxon>Bacilli</taxon>
        <taxon>Bacillales</taxon>
        <taxon>Bacillaceae</taxon>
        <taxon>Fervidibacillus</taxon>
    </lineage>
</organism>
<dbReference type="SUPFAM" id="SSF55874">
    <property type="entry name" value="ATPase domain of HSP90 chaperone/DNA topoisomerase II/histidine kinase"/>
    <property type="match status" value="1"/>
</dbReference>
<keyword evidence="9" id="KW-0175">Coiled coil</keyword>
<keyword evidence="6 13" id="KW-0418">Kinase</keyword>
<evidence type="ECO:0000259" key="11">
    <source>
        <dbReference type="Pfam" id="PF07695"/>
    </source>
</evidence>
<evidence type="ECO:0000256" key="2">
    <source>
        <dbReference type="ARBA" id="ARBA00012438"/>
    </source>
</evidence>
<dbReference type="Gene3D" id="3.30.565.10">
    <property type="entry name" value="Histidine kinase-like ATPase, C-terminal domain"/>
    <property type="match status" value="1"/>
</dbReference>
<keyword evidence="8" id="KW-0902">Two-component regulatory system</keyword>
<dbReference type="GO" id="GO:0016020">
    <property type="term" value="C:membrane"/>
    <property type="evidence" value="ECO:0007669"/>
    <property type="project" value="InterPro"/>
</dbReference>
<keyword evidence="10" id="KW-1133">Transmembrane helix</keyword>
<sequence>MKIFHNNGLKWLGLLLFISIPLISLFLVERQVNPLENAFKSTSGDFQYMDNDGVWRDYDPVLFEGVKVTGTYWFKTVLPENRWRDPYMYLRFVPNAEIYLDNELIYTFSPPFEYWEHPHLIKLPDDFSSQTLMIRIDFDRQWMYPGLIIIDSPLNIIIHQLLQSDDRLLLGFVSLLVGIGGFILYIGRRQPSYLYFSLFALYIVQLCLSRSWNLLGLLTSSPAFPYFQDVILPIGGYFFWRFYEHLFGKNASRIGYWVAHVTLVIFVLWLVMSLFFPSFYSYEMSVLLQNIIIPALIIIILISALQAYRNRRDTETFWLMAGVVTFGLAVLMYFLLPYIAWVTDSIVPQWFRFSIIYNILFEGDRFLHGLFILLFSMGMVLNANIRSVYQKLQKTAKELTQLSNSLERLVQERTKELEQTNRNLRSSMQKTAEALAEIAVLEDRNRIAQDMHDRTGHALTAALIQIEAAKRLMKKDVGLALEKLEATRESVASGLDSIRETVRMMKHDYEERSLVLSIQKLIQETETAVGVQIIYDPQPLPELDPITKKTLYLALQEGLTNGIRHGNATQFDFSLKVEGDIINFQLANNGEVYNGQEFGFGLNSMRERIERLNGTMHLEATDLHPCVLRITLPIESNDDEKEGTQ</sequence>
<protein>
    <recommendedName>
        <fullName evidence="2">histidine kinase</fullName>
        <ecNumber evidence="2">2.7.13.3</ecNumber>
    </recommendedName>
</protein>
<feature type="transmembrane region" description="Helical" evidence="10">
    <location>
        <begin position="193"/>
        <end position="212"/>
    </location>
</feature>
<evidence type="ECO:0000313" key="14">
    <source>
        <dbReference type="Proteomes" id="UP001164726"/>
    </source>
</evidence>
<keyword evidence="7" id="KW-0067">ATP-binding</keyword>
<feature type="transmembrane region" description="Helical" evidence="10">
    <location>
        <begin position="224"/>
        <end position="243"/>
    </location>
</feature>
<evidence type="ECO:0000256" key="4">
    <source>
        <dbReference type="ARBA" id="ARBA00022679"/>
    </source>
</evidence>
<feature type="transmembrane region" description="Helical" evidence="10">
    <location>
        <begin position="286"/>
        <end position="305"/>
    </location>
</feature>
<dbReference type="PANTHER" id="PTHR24421">
    <property type="entry name" value="NITRATE/NITRITE SENSOR PROTEIN NARX-RELATED"/>
    <property type="match status" value="1"/>
</dbReference>
<gene>
    <name evidence="13" type="ORF">OE105_00520</name>
</gene>
<keyword evidence="5" id="KW-0547">Nucleotide-binding</keyword>
<feature type="coiled-coil region" evidence="9">
    <location>
        <begin position="382"/>
        <end position="434"/>
    </location>
</feature>
<evidence type="ECO:0000256" key="9">
    <source>
        <dbReference type="SAM" id="Coils"/>
    </source>
</evidence>
<evidence type="ECO:0000256" key="5">
    <source>
        <dbReference type="ARBA" id="ARBA00022741"/>
    </source>
</evidence>
<dbReference type="GO" id="GO:0000155">
    <property type="term" value="F:phosphorelay sensor kinase activity"/>
    <property type="evidence" value="ECO:0007669"/>
    <property type="project" value="InterPro"/>
</dbReference>
<dbReference type="Gene3D" id="1.20.5.1930">
    <property type="match status" value="1"/>
</dbReference>
<dbReference type="InterPro" id="IPR011623">
    <property type="entry name" value="7TMR_DISM_rcpt_extracell_dom1"/>
</dbReference>
<dbReference type="CDD" id="cd16917">
    <property type="entry name" value="HATPase_UhpB-NarQ-NarX-like"/>
    <property type="match status" value="1"/>
</dbReference>
<dbReference type="InterPro" id="IPR011712">
    <property type="entry name" value="Sig_transdc_His_kin_sub3_dim/P"/>
</dbReference>
<dbReference type="KEGG" id="fhl:OE105_00520"/>